<dbReference type="AlphaFoldDB" id="A0A9W8NDD4"/>
<accession>A0A9W8NDD4</accession>
<evidence type="ECO:0000313" key="3">
    <source>
        <dbReference type="Proteomes" id="UP001148614"/>
    </source>
</evidence>
<sequence length="429" mass="49293">MSFRSSKPTPESQTVLQLQWDCRQNKGVAWQLTNSWIAGTDGTVLNEEERRMIAKTLRMETPEVTRKVESLLRIDLVHFERVRSQLLSLLISWEQAIWEKKRYDEEGLRTGNNEAQLNPHQFMILFQTIYFRARAGLTSLPTSTTSSSGMVASIKYSSKPDSSATTKQPKLENADRDRDRVKTCNKSLADMSSLNPATNCHLTRLPVEMKAEILSHLPNLRALLSAILAHTSLYATYKECSRSILLAVFRRRCRAIRGCEIGEAYLELVFAIRHDFVSRDVVKELFTYAWGVFRTRHVEDLLLPLGRALALTYRRDRRTEAVHLLRELAILSLLRKWEEAEASDYDRWSVPEDRRIFDVQQYIELKAGDGIYTPFVLARIQGTSFRAIGGDALTVILENGMYFDAVNRLILVVLVNRDQTLPWDLNHNT</sequence>
<comment type="caution">
    <text evidence="2">The sequence shown here is derived from an EMBL/GenBank/DDBJ whole genome shotgun (WGS) entry which is preliminary data.</text>
</comment>
<keyword evidence="3" id="KW-1185">Reference proteome</keyword>
<feature type="compositionally biased region" description="Basic and acidic residues" evidence="1">
    <location>
        <begin position="169"/>
        <end position="178"/>
    </location>
</feature>
<proteinExistence type="predicted"/>
<name>A0A9W8NDD4_9PEZI</name>
<dbReference type="Proteomes" id="UP001148614">
    <property type="component" value="Unassembled WGS sequence"/>
</dbReference>
<reference evidence="2" key="1">
    <citation type="submission" date="2022-07" db="EMBL/GenBank/DDBJ databases">
        <title>Genome Sequence of Xylaria arbuscula.</title>
        <authorList>
            <person name="Buettner E."/>
        </authorList>
    </citation>
    <scope>NUCLEOTIDE SEQUENCE</scope>
    <source>
        <strain evidence="2">VT107</strain>
    </source>
</reference>
<feature type="region of interest" description="Disordered" evidence="1">
    <location>
        <begin position="156"/>
        <end position="178"/>
    </location>
</feature>
<dbReference type="EMBL" id="JANPWZ010000969">
    <property type="protein sequence ID" value="KAJ3570092.1"/>
    <property type="molecule type" value="Genomic_DNA"/>
</dbReference>
<feature type="compositionally biased region" description="Polar residues" evidence="1">
    <location>
        <begin position="156"/>
        <end position="168"/>
    </location>
</feature>
<organism evidence="2 3">
    <name type="scientific">Xylaria arbuscula</name>
    <dbReference type="NCBI Taxonomy" id="114810"/>
    <lineage>
        <taxon>Eukaryota</taxon>
        <taxon>Fungi</taxon>
        <taxon>Dikarya</taxon>
        <taxon>Ascomycota</taxon>
        <taxon>Pezizomycotina</taxon>
        <taxon>Sordariomycetes</taxon>
        <taxon>Xylariomycetidae</taxon>
        <taxon>Xylariales</taxon>
        <taxon>Xylariaceae</taxon>
        <taxon>Xylaria</taxon>
    </lineage>
</organism>
<evidence type="ECO:0000256" key="1">
    <source>
        <dbReference type="SAM" id="MobiDB-lite"/>
    </source>
</evidence>
<gene>
    <name evidence="2" type="ORF">NPX13_g5848</name>
</gene>
<protein>
    <submittedName>
        <fullName evidence="2">Uncharacterized protein</fullName>
    </submittedName>
</protein>
<evidence type="ECO:0000313" key="2">
    <source>
        <dbReference type="EMBL" id="KAJ3570092.1"/>
    </source>
</evidence>